<dbReference type="OrthoDB" id="5289809at2"/>
<keyword evidence="3" id="KW-1185">Reference proteome</keyword>
<sequence>MALQPRISEQYRYGTTLDRIGNVKSIADDVNDTAISARKLKRISDDPVATIRVLRNRTRITNLDQYRKSLDFGRGYLAKTEDALTSIYDSLIRAKELSIQQSNNIYDEPAQKAVAEEIRQILNHVIILGNTTYGDKYVFGGFQTTQPPVSPDGHYLGDDGFIFVQVDEDSFRPINVNGRSVFDVPGGLEGKRPPLVKILENMYDSLYTWDRDKLHQSMVDMDAAMNSVVTATASLGARRNALEDVSERLDRGEAQLHNDNNNLEGADMVKSAIDLRRAESALNFTLQASSKMLTPSLLEFLK</sequence>
<dbReference type="STRING" id="1915309.AXG55_10785"/>
<dbReference type="GO" id="GO:0005198">
    <property type="term" value="F:structural molecule activity"/>
    <property type="evidence" value="ECO:0007669"/>
    <property type="project" value="InterPro"/>
</dbReference>
<dbReference type="Proteomes" id="UP000184731">
    <property type="component" value="Chromosome"/>
</dbReference>
<accession>A0A1L4D2E1</accession>
<evidence type="ECO:0000313" key="2">
    <source>
        <dbReference type="EMBL" id="APJ04364.1"/>
    </source>
</evidence>
<evidence type="ECO:0000313" key="3">
    <source>
        <dbReference type="Proteomes" id="UP000184731"/>
    </source>
</evidence>
<dbReference type="RefSeq" id="WP_148698120.1">
    <property type="nucleotide sequence ID" value="NZ_CP017834.1"/>
</dbReference>
<evidence type="ECO:0000259" key="1">
    <source>
        <dbReference type="Pfam" id="PF00669"/>
    </source>
</evidence>
<dbReference type="GO" id="GO:0009424">
    <property type="term" value="C:bacterial-type flagellum hook"/>
    <property type="evidence" value="ECO:0007669"/>
    <property type="project" value="InterPro"/>
</dbReference>
<name>A0A1L4D2E1_9BACT</name>
<dbReference type="InterPro" id="IPR013384">
    <property type="entry name" value="Flagell_FlgL"/>
</dbReference>
<organism evidence="2 3">
    <name type="scientific">Silvanigrella aquatica</name>
    <dbReference type="NCBI Taxonomy" id="1915309"/>
    <lineage>
        <taxon>Bacteria</taxon>
        <taxon>Pseudomonadati</taxon>
        <taxon>Bdellovibrionota</taxon>
        <taxon>Oligoflexia</taxon>
        <taxon>Silvanigrellales</taxon>
        <taxon>Silvanigrellaceae</taxon>
        <taxon>Silvanigrella</taxon>
    </lineage>
</organism>
<keyword evidence="2" id="KW-0966">Cell projection</keyword>
<dbReference type="KEGG" id="saqi:AXG55_10785"/>
<dbReference type="AlphaFoldDB" id="A0A1L4D2E1"/>
<keyword evidence="2" id="KW-0282">Flagellum</keyword>
<reference evidence="2 3" key="1">
    <citation type="submission" date="2016-10" db="EMBL/GenBank/DDBJ databases">
        <title>Silvanigrella aquatica sp. nov., isolated from a freshwater lake located in the Black Forest, Germany, description of Silvanigrellaceae fam. nov., Silvanigrellales ord. nov., reclassification of the order Bdellovibrionales in the class Oligoflexia, reclassification of the families Bacteriovoracaceae and Halobacteriovoraceae in the new order Bacteriovoracales ord. nov., and reclassification of the family Pseudobacteriovoracaceae in the order Oligoflexiales.</title>
        <authorList>
            <person name="Hahn M.W."/>
            <person name="Schmidt J."/>
            <person name="Koll U."/>
            <person name="Rohde M."/>
            <person name="Verbag S."/>
            <person name="Pitt A."/>
            <person name="Nakai R."/>
            <person name="Naganuma T."/>
            <person name="Lang E."/>
        </authorList>
    </citation>
    <scope>NUCLEOTIDE SEQUENCE [LARGE SCALE GENOMIC DNA]</scope>
    <source>
        <strain evidence="2 3">MWH-Nonnen-W8red</strain>
    </source>
</reference>
<dbReference type="Gene3D" id="1.20.1330.10">
    <property type="entry name" value="f41 fragment of flagellin, N-terminal domain"/>
    <property type="match status" value="1"/>
</dbReference>
<keyword evidence="2" id="KW-0969">Cilium</keyword>
<feature type="domain" description="Flagellin N-terminal" evidence="1">
    <location>
        <begin position="17"/>
        <end position="144"/>
    </location>
</feature>
<dbReference type="InterPro" id="IPR001492">
    <property type="entry name" value="Flagellin"/>
</dbReference>
<dbReference type="InterPro" id="IPR001029">
    <property type="entry name" value="Flagellin_N"/>
</dbReference>
<dbReference type="PANTHER" id="PTHR42792">
    <property type="entry name" value="FLAGELLIN"/>
    <property type="match status" value="1"/>
</dbReference>
<dbReference type="GO" id="GO:0071973">
    <property type="term" value="P:bacterial-type flagellum-dependent cell motility"/>
    <property type="evidence" value="ECO:0007669"/>
    <property type="project" value="InterPro"/>
</dbReference>
<dbReference type="NCBIfam" id="TIGR02550">
    <property type="entry name" value="flagell_flgL"/>
    <property type="match status" value="1"/>
</dbReference>
<dbReference type="EMBL" id="CP017834">
    <property type="protein sequence ID" value="APJ04364.1"/>
    <property type="molecule type" value="Genomic_DNA"/>
</dbReference>
<gene>
    <name evidence="2" type="ORF">AXG55_10785</name>
</gene>
<dbReference type="Pfam" id="PF00669">
    <property type="entry name" value="Flagellin_N"/>
    <property type="match status" value="1"/>
</dbReference>
<dbReference type="SUPFAM" id="SSF64518">
    <property type="entry name" value="Phase 1 flagellin"/>
    <property type="match status" value="1"/>
</dbReference>
<protein>
    <submittedName>
        <fullName evidence="2">Flagellar hook-associated protein 3</fullName>
    </submittedName>
</protein>
<proteinExistence type="predicted"/>
<dbReference type="PANTHER" id="PTHR42792:SF1">
    <property type="entry name" value="FLAGELLAR HOOK-ASSOCIATED PROTEIN 3"/>
    <property type="match status" value="1"/>
</dbReference>